<dbReference type="GO" id="GO:0003700">
    <property type="term" value="F:DNA-binding transcription factor activity"/>
    <property type="evidence" value="ECO:0007669"/>
    <property type="project" value="InterPro"/>
</dbReference>
<dbReference type="Pfam" id="PF00170">
    <property type="entry name" value="bZIP_1"/>
    <property type="match status" value="1"/>
</dbReference>
<dbReference type="InterPro" id="IPR046347">
    <property type="entry name" value="bZIP_sf"/>
</dbReference>
<dbReference type="CDD" id="cd14687">
    <property type="entry name" value="bZIP_ATF2"/>
    <property type="match status" value="1"/>
</dbReference>
<name>A0A1L0DKB1_9ASCO</name>
<feature type="compositionally biased region" description="Polar residues" evidence="1">
    <location>
        <begin position="230"/>
        <end position="254"/>
    </location>
</feature>
<feature type="region of interest" description="Disordered" evidence="1">
    <location>
        <begin position="303"/>
        <end position="323"/>
    </location>
</feature>
<feature type="compositionally biased region" description="Polar residues" evidence="1">
    <location>
        <begin position="188"/>
        <end position="199"/>
    </location>
</feature>
<reference evidence="3 4" key="1">
    <citation type="submission" date="2016-10" db="EMBL/GenBank/DDBJ databases">
        <authorList>
            <person name="de Groot N.N."/>
        </authorList>
    </citation>
    <scope>NUCLEOTIDE SEQUENCE [LARGE SCALE GENOMIC DNA]</scope>
    <source>
        <strain evidence="3 4">PYCC 4715</strain>
    </source>
</reference>
<feature type="domain" description="BZIP" evidence="2">
    <location>
        <begin position="290"/>
        <end position="305"/>
    </location>
</feature>
<evidence type="ECO:0000259" key="2">
    <source>
        <dbReference type="PROSITE" id="PS00036"/>
    </source>
</evidence>
<evidence type="ECO:0000313" key="3">
    <source>
        <dbReference type="EMBL" id="SGZ56996.1"/>
    </source>
</evidence>
<organism evidence="3 4">
    <name type="scientific">Sungouiella intermedia</name>
    <dbReference type="NCBI Taxonomy" id="45354"/>
    <lineage>
        <taxon>Eukaryota</taxon>
        <taxon>Fungi</taxon>
        <taxon>Dikarya</taxon>
        <taxon>Ascomycota</taxon>
        <taxon>Saccharomycotina</taxon>
        <taxon>Pichiomycetes</taxon>
        <taxon>Metschnikowiaceae</taxon>
        <taxon>Sungouiella</taxon>
    </lineage>
</organism>
<feature type="region of interest" description="Disordered" evidence="1">
    <location>
        <begin position="186"/>
        <end position="205"/>
    </location>
</feature>
<dbReference type="Proteomes" id="UP000182259">
    <property type="component" value="Chromosome V"/>
</dbReference>
<dbReference type="AlphaFoldDB" id="A0A1L0DKB1"/>
<protein>
    <submittedName>
        <fullName evidence="3">CIC11C00000002864</fullName>
    </submittedName>
</protein>
<dbReference type="InterPro" id="IPR004827">
    <property type="entry name" value="bZIP"/>
</dbReference>
<feature type="region of interest" description="Disordered" evidence="1">
    <location>
        <begin position="230"/>
        <end position="260"/>
    </location>
</feature>
<dbReference type="EMBL" id="LT635768">
    <property type="protein sequence ID" value="SGZ56996.1"/>
    <property type="molecule type" value="Genomic_DNA"/>
</dbReference>
<dbReference type="Gene3D" id="1.20.5.170">
    <property type="match status" value="1"/>
</dbReference>
<gene>
    <name evidence="3" type="ORF">SAMEA4029009_CIC11G00000002864</name>
</gene>
<sequence>MSMQQPKIDHNLLLNYGAIKLEHMDLLDLHHPPPAMALGGAAGVSGLPSLGLHPASVAQVAQVPPLAPINGSTQNHHHSSHLRPSYRHSGSFTGLAFHNPFDMNSYPITNPPILDSTVLPYGDLGTQRRRISISNGQIGQIVNHEAIFLDEDLLDDLNDLSPYAGNLNGPNSGGVPDQRIMPFDVEGSHSQTHSAQLQPYGQIPAPPLGPVVTAHQGHQHVGHRQFQENGHLSNLATPGPSSGPTDVISQTSQDMAGVPPPNHQLIYNNEVIYNPNNGPIPGTAAWKKERLLERNRIAASKCRQRKKHAQQQLQDNMDKSQKKIKDQTERLQKYEKLFSIYNAALVQHFQTGSDISLEPLRGLVTLRIDEISLSSLEK</sequence>
<dbReference type="SUPFAM" id="SSF57959">
    <property type="entry name" value="Leucine zipper domain"/>
    <property type="match status" value="1"/>
</dbReference>
<evidence type="ECO:0000256" key="1">
    <source>
        <dbReference type="SAM" id="MobiDB-lite"/>
    </source>
</evidence>
<dbReference type="SMART" id="SM00338">
    <property type="entry name" value="BRLZ"/>
    <property type="match status" value="1"/>
</dbReference>
<dbReference type="PROSITE" id="PS00036">
    <property type="entry name" value="BZIP_BASIC"/>
    <property type="match status" value="1"/>
</dbReference>
<accession>A0A1L0DKB1</accession>
<proteinExistence type="predicted"/>
<evidence type="ECO:0000313" key="4">
    <source>
        <dbReference type="Proteomes" id="UP000182259"/>
    </source>
</evidence>